<feature type="chain" id="PRO_5003711998" evidence="1">
    <location>
        <begin position="24"/>
        <end position="452"/>
    </location>
</feature>
<proteinExistence type="predicted"/>
<dbReference type="Proteomes" id="UP000009168">
    <property type="component" value="Unassembled WGS sequence"/>
</dbReference>
<dbReference type="EMBL" id="GG662698">
    <property type="protein sequence ID" value="EAR84649.3"/>
    <property type="molecule type" value="Genomic_DNA"/>
</dbReference>
<reference evidence="3" key="1">
    <citation type="journal article" date="2006" name="PLoS Biol.">
        <title>Macronuclear genome sequence of the ciliate Tetrahymena thermophila, a model eukaryote.</title>
        <authorList>
            <person name="Eisen J.A."/>
            <person name="Coyne R.S."/>
            <person name="Wu M."/>
            <person name="Wu D."/>
            <person name="Thiagarajan M."/>
            <person name="Wortman J.R."/>
            <person name="Badger J.H."/>
            <person name="Ren Q."/>
            <person name="Amedeo P."/>
            <person name="Jones K.M."/>
            <person name="Tallon L.J."/>
            <person name="Delcher A.L."/>
            <person name="Salzberg S.L."/>
            <person name="Silva J.C."/>
            <person name="Haas B.J."/>
            <person name="Majoros W.H."/>
            <person name="Farzad M."/>
            <person name="Carlton J.M."/>
            <person name="Smith R.K. Jr."/>
            <person name="Garg J."/>
            <person name="Pearlman R.E."/>
            <person name="Karrer K.M."/>
            <person name="Sun L."/>
            <person name="Manning G."/>
            <person name="Elde N.C."/>
            <person name="Turkewitz A.P."/>
            <person name="Asai D.J."/>
            <person name="Wilkes D.E."/>
            <person name="Wang Y."/>
            <person name="Cai H."/>
            <person name="Collins K."/>
            <person name="Stewart B.A."/>
            <person name="Lee S.R."/>
            <person name="Wilamowska K."/>
            <person name="Weinberg Z."/>
            <person name="Ruzzo W.L."/>
            <person name="Wloga D."/>
            <person name="Gaertig J."/>
            <person name="Frankel J."/>
            <person name="Tsao C.-C."/>
            <person name="Gorovsky M.A."/>
            <person name="Keeling P.J."/>
            <person name="Waller R.F."/>
            <person name="Patron N.J."/>
            <person name="Cherry J.M."/>
            <person name="Stover N.A."/>
            <person name="Krieger C.J."/>
            <person name="del Toro C."/>
            <person name="Ryder H.F."/>
            <person name="Williamson S.C."/>
            <person name="Barbeau R.A."/>
            <person name="Hamilton E.P."/>
            <person name="Orias E."/>
        </authorList>
    </citation>
    <scope>NUCLEOTIDE SEQUENCE [LARGE SCALE GENOMIC DNA]</scope>
    <source>
        <strain evidence="3">SB210</strain>
    </source>
</reference>
<evidence type="ECO:0000313" key="2">
    <source>
        <dbReference type="EMBL" id="EAR84649.3"/>
    </source>
</evidence>
<keyword evidence="3" id="KW-1185">Reference proteome</keyword>
<gene>
    <name evidence="2" type="ORF">TTHERM_00649180</name>
</gene>
<sequence length="452" mass="51639">MGKRLALLAIFCLSLSMIGSVSCNDTTSAMLQGIQLVQMQTEYVVDDILAFLKSFSTDINQQILHLDEAVKIETAYLEKLIEDLNTQKESKFAECGQDKDALDEVIHEYNQQLDFVNWITNKTNEDYDKIAKYQKQSCQQTLDFVEYLRHAQTALNLIDFLRHALDNYSFTQLKAITKVVRENQNDSSLFSTSNGLQLMLLQFQATIQQVDASKYNVGDSLDDKVSDRTKDEIGTGHIDNDKGDIDVDSFQSGSRLGLQAIKQELFAILDELEAVIKKNMNDKINDMINLAESISDYIIQLKKEIDYLQKELITQQQVLREIELRVEAAQHTVDQCLIDYNAIVKTIQDTQEKHDSYIKDRSHYREVLLDQLDQLTAIINIYEKQIATAGESYKKRYDDLIDNGVVDYTANVDDRVLYTDYNAHQTPDQLDDIVEGEVVATAPNDNDESITF</sequence>
<accession>I7LT79</accession>
<evidence type="ECO:0000313" key="3">
    <source>
        <dbReference type="Proteomes" id="UP000009168"/>
    </source>
</evidence>
<keyword evidence="1" id="KW-0732">Signal</keyword>
<dbReference type="HOGENOM" id="CLU_686038_0_0_1"/>
<dbReference type="OrthoDB" id="307162at2759"/>
<dbReference type="OMA" id="AIINIYE"/>
<feature type="signal peptide" evidence="1">
    <location>
        <begin position="1"/>
        <end position="23"/>
    </location>
</feature>
<evidence type="ECO:0000256" key="1">
    <source>
        <dbReference type="SAM" id="SignalP"/>
    </source>
</evidence>
<dbReference type="KEGG" id="tet:TTHERM_00649180"/>
<dbReference type="AlphaFoldDB" id="I7LT79"/>
<dbReference type="GeneID" id="7836814"/>
<name>I7LT79_TETTS</name>
<dbReference type="RefSeq" id="XP_001032312.3">
    <property type="nucleotide sequence ID" value="XM_001032312.4"/>
</dbReference>
<organism evidence="2 3">
    <name type="scientific">Tetrahymena thermophila (strain SB210)</name>
    <dbReference type="NCBI Taxonomy" id="312017"/>
    <lineage>
        <taxon>Eukaryota</taxon>
        <taxon>Sar</taxon>
        <taxon>Alveolata</taxon>
        <taxon>Ciliophora</taxon>
        <taxon>Intramacronucleata</taxon>
        <taxon>Oligohymenophorea</taxon>
        <taxon>Hymenostomatida</taxon>
        <taxon>Tetrahymenina</taxon>
        <taxon>Tetrahymenidae</taxon>
        <taxon>Tetrahymena</taxon>
    </lineage>
</organism>
<protein>
    <submittedName>
        <fullName evidence="2">Splicing factor subunit 3, putative</fullName>
    </submittedName>
</protein>
<dbReference type="PROSITE" id="PS51257">
    <property type="entry name" value="PROKAR_LIPOPROTEIN"/>
    <property type="match status" value="1"/>
</dbReference>
<dbReference type="InParanoid" id="I7LT79"/>